<keyword evidence="3" id="KW-0238">DNA-binding</keyword>
<accession>A0A285T306</accession>
<dbReference type="Gene3D" id="1.10.10.10">
    <property type="entry name" value="Winged helix-like DNA-binding domain superfamily/Winged helix DNA-binding domain"/>
    <property type="match status" value="1"/>
</dbReference>
<dbReference type="Gene3D" id="6.10.140.190">
    <property type="match status" value="1"/>
</dbReference>
<feature type="domain" description="Transcription regulator PadR N-terminal" evidence="1">
    <location>
        <begin position="7"/>
        <end position="79"/>
    </location>
</feature>
<evidence type="ECO:0000259" key="2">
    <source>
        <dbReference type="Pfam" id="PF10400"/>
    </source>
</evidence>
<dbReference type="InterPro" id="IPR018309">
    <property type="entry name" value="Tscrpt_reg_PadR_C"/>
</dbReference>
<dbReference type="EMBL" id="OBMQ01000008">
    <property type="protein sequence ID" value="SOC15511.1"/>
    <property type="molecule type" value="Genomic_DNA"/>
</dbReference>
<name>A0A285T306_9BACL</name>
<protein>
    <submittedName>
        <fullName evidence="3">DNA-binding PadR family transcriptional regulator</fullName>
    </submittedName>
</protein>
<dbReference type="PANTHER" id="PTHR43252:SF6">
    <property type="entry name" value="NEGATIVE TRANSCRIPTION REGULATOR PADR"/>
    <property type="match status" value="1"/>
</dbReference>
<evidence type="ECO:0000313" key="3">
    <source>
        <dbReference type="EMBL" id="SOC15511.1"/>
    </source>
</evidence>
<dbReference type="Pfam" id="PF03551">
    <property type="entry name" value="PadR"/>
    <property type="match status" value="1"/>
</dbReference>
<sequence>MSISFAILGMLTHKDMTGYDIKNAFDSTIKCLWPAHLSQIYRELGKLESSENVISSVEQQDSRPDKKIYKITNKGKSEFLQWLNTSPRNVNTIFKDEVGLRMFFGSQIEKEELIFQLKTFIKNQQETLSYLDNIIESIKNGPFEKEKRFWLFSVSKSYKVLEAEINWAKECISELSSPSI</sequence>
<dbReference type="InterPro" id="IPR005149">
    <property type="entry name" value="Tscrpt_reg_PadR_N"/>
</dbReference>
<dbReference type="InterPro" id="IPR036388">
    <property type="entry name" value="WH-like_DNA-bd_sf"/>
</dbReference>
<feature type="domain" description="Transcription regulator PadR C-terminal" evidence="2">
    <location>
        <begin position="95"/>
        <end position="175"/>
    </location>
</feature>
<dbReference type="OrthoDB" id="9783723at2"/>
<proteinExistence type="predicted"/>
<dbReference type="SUPFAM" id="SSF46785">
    <property type="entry name" value="Winged helix' DNA-binding domain"/>
    <property type="match status" value="1"/>
</dbReference>
<dbReference type="InterPro" id="IPR036390">
    <property type="entry name" value="WH_DNA-bd_sf"/>
</dbReference>
<dbReference type="AlphaFoldDB" id="A0A285T306"/>
<dbReference type="PANTHER" id="PTHR43252">
    <property type="entry name" value="TRANSCRIPTIONAL REGULATOR YQJI"/>
    <property type="match status" value="1"/>
</dbReference>
<reference evidence="4" key="1">
    <citation type="submission" date="2017-08" db="EMBL/GenBank/DDBJ databases">
        <authorList>
            <person name="Varghese N."/>
            <person name="Submissions S."/>
        </authorList>
    </citation>
    <scope>NUCLEOTIDE SEQUENCE [LARGE SCALE GENOMIC DNA]</scope>
    <source>
        <strain evidence="4">JC22</strain>
    </source>
</reference>
<dbReference type="Proteomes" id="UP000219636">
    <property type="component" value="Unassembled WGS sequence"/>
</dbReference>
<gene>
    <name evidence="3" type="ORF">SAMN05880501_108100</name>
</gene>
<dbReference type="GO" id="GO:0003677">
    <property type="term" value="F:DNA binding"/>
    <property type="evidence" value="ECO:0007669"/>
    <property type="project" value="UniProtKB-KW"/>
</dbReference>
<evidence type="ECO:0000313" key="4">
    <source>
        <dbReference type="Proteomes" id="UP000219636"/>
    </source>
</evidence>
<organism evidence="3 4">
    <name type="scientific">Ureibacillus xyleni</name>
    <dbReference type="NCBI Taxonomy" id="614648"/>
    <lineage>
        <taxon>Bacteria</taxon>
        <taxon>Bacillati</taxon>
        <taxon>Bacillota</taxon>
        <taxon>Bacilli</taxon>
        <taxon>Bacillales</taxon>
        <taxon>Caryophanaceae</taxon>
        <taxon>Ureibacillus</taxon>
    </lineage>
</organism>
<evidence type="ECO:0000259" key="1">
    <source>
        <dbReference type="Pfam" id="PF03551"/>
    </source>
</evidence>
<keyword evidence="4" id="KW-1185">Reference proteome</keyword>
<dbReference type="RefSeq" id="WP_097074033.1">
    <property type="nucleotide sequence ID" value="NZ_OBMQ01000008.1"/>
</dbReference>
<dbReference type="Pfam" id="PF10400">
    <property type="entry name" value="Vir_act_alpha_C"/>
    <property type="match status" value="1"/>
</dbReference>